<reference evidence="1" key="1">
    <citation type="submission" date="2020-08" db="EMBL/GenBank/DDBJ databases">
        <title>Multicomponent nature underlies the extraordinary mechanical properties of spider dragline silk.</title>
        <authorList>
            <person name="Kono N."/>
            <person name="Nakamura H."/>
            <person name="Mori M."/>
            <person name="Yoshida Y."/>
            <person name="Ohtoshi R."/>
            <person name="Malay A.D."/>
            <person name="Moran D.A.P."/>
            <person name="Tomita M."/>
            <person name="Numata K."/>
            <person name="Arakawa K."/>
        </authorList>
    </citation>
    <scope>NUCLEOTIDE SEQUENCE</scope>
</reference>
<evidence type="ECO:0000313" key="2">
    <source>
        <dbReference type="Proteomes" id="UP000887159"/>
    </source>
</evidence>
<dbReference type="Proteomes" id="UP000887159">
    <property type="component" value="Unassembled WGS sequence"/>
</dbReference>
<organism evidence="1 2">
    <name type="scientific">Trichonephila clavipes</name>
    <name type="common">Golden silk orbweaver</name>
    <name type="synonym">Nephila clavipes</name>
    <dbReference type="NCBI Taxonomy" id="2585209"/>
    <lineage>
        <taxon>Eukaryota</taxon>
        <taxon>Metazoa</taxon>
        <taxon>Ecdysozoa</taxon>
        <taxon>Arthropoda</taxon>
        <taxon>Chelicerata</taxon>
        <taxon>Arachnida</taxon>
        <taxon>Araneae</taxon>
        <taxon>Araneomorphae</taxon>
        <taxon>Entelegynae</taxon>
        <taxon>Araneoidea</taxon>
        <taxon>Nephilidae</taxon>
        <taxon>Trichonephila</taxon>
    </lineage>
</organism>
<comment type="caution">
    <text evidence="1">The sequence shown here is derived from an EMBL/GenBank/DDBJ whole genome shotgun (WGS) entry which is preliminary data.</text>
</comment>
<dbReference type="EMBL" id="BMAU01021062">
    <property type="protein sequence ID" value="GFX88835.1"/>
    <property type="molecule type" value="Genomic_DNA"/>
</dbReference>
<dbReference type="AlphaFoldDB" id="A0A8X6R659"/>
<protein>
    <submittedName>
        <fullName evidence="1">Zinc finger BED domain-containing protein 5</fullName>
    </submittedName>
</protein>
<gene>
    <name evidence="1" type="primary">ZBED5_153</name>
    <name evidence="1" type="ORF">TNCV_2575421</name>
</gene>
<accession>A0A8X6R659</accession>
<sequence>MKIVLIMDSWLENGSLRKTDVVGSNAEIAKSTDNGILEVAMPSVSRSAPLQPHLPTLPSSNFGQMVSSKRRKYDTSYLSFGFTSIGDKEAPDVVCLLCNKLSANISLAPVKLLRYNNSSTLHQEKKTPYQPTIPHNYTGLRARSIWKYS</sequence>
<evidence type="ECO:0000313" key="1">
    <source>
        <dbReference type="EMBL" id="GFX88835.1"/>
    </source>
</evidence>
<keyword evidence="2" id="KW-1185">Reference proteome</keyword>
<proteinExistence type="predicted"/>
<name>A0A8X6R659_TRICX</name>